<dbReference type="Proteomes" id="UP000887569">
    <property type="component" value="Unplaced"/>
</dbReference>
<accession>A0A915C2N4</accession>
<reference evidence="2" key="1">
    <citation type="submission" date="2022-11" db="UniProtKB">
        <authorList>
            <consortium name="WormBaseParasite"/>
        </authorList>
    </citation>
    <scope>IDENTIFICATION</scope>
</reference>
<organism evidence="1 2">
    <name type="scientific">Parascaris univalens</name>
    <name type="common">Nematode worm</name>
    <dbReference type="NCBI Taxonomy" id="6257"/>
    <lineage>
        <taxon>Eukaryota</taxon>
        <taxon>Metazoa</taxon>
        <taxon>Ecdysozoa</taxon>
        <taxon>Nematoda</taxon>
        <taxon>Chromadorea</taxon>
        <taxon>Rhabditida</taxon>
        <taxon>Spirurina</taxon>
        <taxon>Ascaridomorpha</taxon>
        <taxon>Ascaridoidea</taxon>
        <taxon>Ascarididae</taxon>
        <taxon>Parascaris</taxon>
    </lineage>
</organism>
<keyword evidence="1" id="KW-1185">Reference proteome</keyword>
<protein>
    <submittedName>
        <fullName evidence="2">Uncharacterized protein</fullName>
    </submittedName>
</protein>
<evidence type="ECO:0000313" key="1">
    <source>
        <dbReference type="Proteomes" id="UP000887569"/>
    </source>
</evidence>
<name>A0A915C2N4_PARUN</name>
<sequence length="52" mass="5792">MHHLVASLVYGMDLCVVIGPKGSRLLKADFRKMSGFSFGKQQMGDAHRLHGY</sequence>
<dbReference type="AlphaFoldDB" id="A0A915C2N4"/>
<evidence type="ECO:0000313" key="2">
    <source>
        <dbReference type="WBParaSite" id="PgR082_g015_t01"/>
    </source>
</evidence>
<proteinExistence type="predicted"/>
<dbReference type="WBParaSite" id="PgR082_g015_t01">
    <property type="protein sequence ID" value="PgR082_g015_t01"/>
    <property type="gene ID" value="PgR082_g015"/>
</dbReference>